<proteinExistence type="inferred from homology"/>
<dbReference type="RefSeq" id="WP_060299178.1">
    <property type="nucleotide sequence ID" value="NZ_LPJX01000040.1"/>
</dbReference>
<evidence type="ECO:0000313" key="4">
    <source>
        <dbReference type="EMBL" id="KWF64864.1"/>
    </source>
</evidence>
<reference evidence="4 5" key="1">
    <citation type="submission" date="2015-11" db="EMBL/GenBank/DDBJ databases">
        <title>Expanding the genomic diversity of Burkholderia species for the development of highly accurate diagnostics.</title>
        <authorList>
            <person name="Sahl J."/>
            <person name="Keim P."/>
            <person name="Wagner D."/>
        </authorList>
    </citation>
    <scope>NUCLEOTIDE SEQUENCE [LARGE SCALE GENOMIC DNA]</scope>
    <source>
        <strain evidence="4 5">MSMB574WGS</strain>
    </source>
</reference>
<sequence length="289" mass="30399">MVRRSVPRPVRVVLSQVRALAARIATVALPNRCALCGNLSHAVICTACDAAYWNEARLRCDICAVPLGIGAPRRRHRHTGFGHTGSGHTGSGRTGSGHTGSGRTVTARAAAYRCKACRTAPPPFDATLALADYRAPLDGLARGLKFHARLALGAEFAARLARLVDDTRDAGGFDVVAPVPLSHRRLVARGYNQAWAIARPLARRLGVRADATLLARVADTAPQSRLDRRARRDNVAAAFAVAGDVAGRHVALVDDVMTSGATLAAAAHALKAAGAARVTNLVALRTARD</sequence>
<feature type="region of interest" description="Disordered" evidence="2">
    <location>
        <begin position="79"/>
        <end position="102"/>
    </location>
</feature>
<accession>A0A132EZZ5</accession>
<dbReference type="Pfam" id="PF00156">
    <property type="entry name" value="Pribosyltran"/>
    <property type="match status" value="1"/>
</dbReference>
<comment type="similarity">
    <text evidence="1">Belongs to the ComF/GntX family.</text>
</comment>
<dbReference type="PANTHER" id="PTHR47505:SF1">
    <property type="entry name" value="DNA UTILIZATION PROTEIN YHGH"/>
    <property type="match status" value="1"/>
</dbReference>
<organism evidence="4 5">
    <name type="scientific">Burkholderia pseudomultivorans</name>
    <dbReference type="NCBI Taxonomy" id="1207504"/>
    <lineage>
        <taxon>Bacteria</taxon>
        <taxon>Pseudomonadati</taxon>
        <taxon>Pseudomonadota</taxon>
        <taxon>Betaproteobacteria</taxon>
        <taxon>Burkholderiales</taxon>
        <taxon>Burkholderiaceae</taxon>
        <taxon>Burkholderia</taxon>
        <taxon>Burkholderia cepacia complex</taxon>
    </lineage>
</organism>
<comment type="caution">
    <text evidence="4">The sequence shown here is derived from an EMBL/GenBank/DDBJ whole genome shotgun (WGS) entry which is preliminary data.</text>
</comment>
<dbReference type="CDD" id="cd06223">
    <property type="entry name" value="PRTases_typeI"/>
    <property type="match status" value="1"/>
</dbReference>
<dbReference type="InterPro" id="IPR029057">
    <property type="entry name" value="PRTase-like"/>
</dbReference>
<dbReference type="AlphaFoldDB" id="A0A132EZZ5"/>
<dbReference type="SUPFAM" id="SSF53271">
    <property type="entry name" value="PRTase-like"/>
    <property type="match status" value="1"/>
</dbReference>
<dbReference type="InterPro" id="IPR000836">
    <property type="entry name" value="PRTase_dom"/>
</dbReference>
<dbReference type="EMBL" id="LPJX01000040">
    <property type="protein sequence ID" value="KWF64864.1"/>
    <property type="molecule type" value="Genomic_DNA"/>
</dbReference>
<dbReference type="PANTHER" id="PTHR47505">
    <property type="entry name" value="DNA UTILIZATION PROTEIN YHGH"/>
    <property type="match status" value="1"/>
</dbReference>
<evidence type="ECO:0000256" key="1">
    <source>
        <dbReference type="ARBA" id="ARBA00008007"/>
    </source>
</evidence>
<dbReference type="Gene3D" id="3.40.50.2020">
    <property type="match status" value="1"/>
</dbReference>
<name>A0A132EZZ5_9BURK</name>
<feature type="compositionally biased region" description="Gly residues" evidence="2">
    <location>
        <begin position="82"/>
        <end position="100"/>
    </location>
</feature>
<evidence type="ECO:0000259" key="3">
    <source>
        <dbReference type="Pfam" id="PF00156"/>
    </source>
</evidence>
<dbReference type="Proteomes" id="UP000061512">
    <property type="component" value="Unassembled WGS sequence"/>
</dbReference>
<dbReference type="InterPro" id="IPR051910">
    <property type="entry name" value="ComF/GntX_DNA_util-trans"/>
</dbReference>
<evidence type="ECO:0000313" key="5">
    <source>
        <dbReference type="Proteomes" id="UP000061512"/>
    </source>
</evidence>
<protein>
    <submittedName>
        <fullName evidence="4">Competence protein ComF</fullName>
    </submittedName>
</protein>
<evidence type="ECO:0000256" key="2">
    <source>
        <dbReference type="SAM" id="MobiDB-lite"/>
    </source>
</evidence>
<feature type="domain" description="Phosphoribosyltransferase" evidence="3">
    <location>
        <begin position="197"/>
        <end position="279"/>
    </location>
</feature>
<gene>
    <name evidence="4" type="ORF">WT57_20090</name>
</gene>